<gene>
    <name evidence="3" type="ORF">Cni_G08100</name>
</gene>
<accession>A0AAQ3K1J5</accession>
<proteinExistence type="predicted"/>
<dbReference type="AlphaFoldDB" id="A0AAQ3K1J5"/>
<evidence type="ECO:0000256" key="1">
    <source>
        <dbReference type="SAM" id="Coils"/>
    </source>
</evidence>
<keyword evidence="2" id="KW-1133">Transmembrane helix</keyword>
<reference evidence="3 4" key="1">
    <citation type="submission" date="2023-10" db="EMBL/GenBank/DDBJ databases">
        <title>Chromosome-scale genome assembly provides insights into flower coloration mechanisms of Canna indica.</title>
        <authorList>
            <person name="Li C."/>
        </authorList>
    </citation>
    <scope>NUCLEOTIDE SEQUENCE [LARGE SCALE GENOMIC DNA]</scope>
    <source>
        <tissue evidence="3">Flower</tissue>
    </source>
</reference>
<feature type="coiled-coil region" evidence="1">
    <location>
        <begin position="151"/>
        <end position="178"/>
    </location>
</feature>
<feature type="coiled-coil region" evidence="1">
    <location>
        <begin position="204"/>
        <end position="294"/>
    </location>
</feature>
<keyword evidence="1" id="KW-0175">Coiled coil</keyword>
<keyword evidence="2" id="KW-0812">Transmembrane</keyword>
<dbReference type="Proteomes" id="UP001327560">
    <property type="component" value="Chromosome 2"/>
</dbReference>
<protein>
    <submittedName>
        <fullName evidence="3">Protein CHUP1, chloroplastic</fullName>
    </submittedName>
</protein>
<keyword evidence="4" id="KW-1185">Reference proteome</keyword>
<evidence type="ECO:0000313" key="4">
    <source>
        <dbReference type="Proteomes" id="UP001327560"/>
    </source>
</evidence>
<name>A0AAQ3K1J5_9LILI</name>
<keyword evidence="2" id="KW-0472">Membrane</keyword>
<sequence>MERRNNRGEEIKGLLLKLAIPLSLPLSALIFSIFTRNSRAKGSRTPTSFSSQAESLMDSSESISSTSLLEFEAMDSSECHIYQEEEEDEKSEAMDSFGTLELLRKKKDLSPSVSLYEFEEEEEEMVNSSKIMRAQCSENPSDIFITNFQDGNTLEQEIEGLKSRLSELENGATEIESQIREYCDAKEQESLYQKLQIMCLGFKLECLEAQNQRLEDAIANQGGAFKKLRVELKTLQRKVKKLSRVDRLHLLQARQQALLLNSREDELLRINEELNEVKDLAAEMMEEKKALDKKFDSLAATVHSASKRKEEMIDDHNTRLLSNRELLDQLELFRYQWYHEMEELIYIGWVGASLRHELLINQEQLDEEEEEEEEDAKPGHEIGNEVIMEVPANEEVKSCRVEFHTNGSECPSSLVAEPGGDREDKEEDCLGVALVRTKNSRPKKTRLLHKLKGWAKAKGRGNEQLQGGRERWCG</sequence>
<dbReference type="EMBL" id="CP136891">
    <property type="protein sequence ID" value="WOK99388.1"/>
    <property type="molecule type" value="Genomic_DNA"/>
</dbReference>
<feature type="transmembrane region" description="Helical" evidence="2">
    <location>
        <begin position="14"/>
        <end position="34"/>
    </location>
</feature>
<evidence type="ECO:0000256" key="2">
    <source>
        <dbReference type="SAM" id="Phobius"/>
    </source>
</evidence>
<organism evidence="3 4">
    <name type="scientific">Canna indica</name>
    <name type="common">Indian-shot</name>
    <dbReference type="NCBI Taxonomy" id="4628"/>
    <lineage>
        <taxon>Eukaryota</taxon>
        <taxon>Viridiplantae</taxon>
        <taxon>Streptophyta</taxon>
        <taxon>Embryophyta</taxon>
        <taxon>Tracheophyta</taxon>
        <taxon>Spermatophyta</taxon>
        <taxon>Magnoliopsida</taxon>
        <taxon>Liliopsida</taxon>
        <taxon>Zingiberales</taxon>
        <taxon>Cannaceae</taxon>
        <taxon>Canna</taxon>
    </lineage>
</organism>
<evidence type="ECO:0000313" key="3">
    <source>
        <dbReference type="EMBL" id="WOK99388.1"/>
    </source>
</evidence>